<evidence type="ECO:0000256" key="18">
    <source>
        <dbReference type="SAM" id="Phobius"/>
    </source>
</evidence>
<feature type="transmembrane region" description="Helical" evidence="18">
    <location>
        <begin position="12"/>
        <end position="33"/>
    </location>
</feature>
<dbReference type="InterPro" id="IPR002401">
    <property type="entry name" value="Cyt_P450_E_grp-I"/>
</dbReference>
<evidence type="ECO:0000256" key="15">
    <source>
        <dbReference type="ARBA" id="ARBA00047827"/>
    </source>
</evidence>
<dbReference type="Gene3D" id="1.10.630.10">
    <property type="entry name" value="Cytochrome P450"/>
    <property type="match status" value="1"/>
</dbReference>
<dbReference type="Proteomes" id="UP000504632">
    <property type="component" value="Chromosome 13"/>
</dbReference>
<keyword evidence="7 16" id="KW-0479">Metal-binding</keyword>
<keyword evidence="12 17" id="KW-0503">Monooxygenase</keyword>
<keyword evidence="19" id="KW-1185">Reference proteome</keyword>
<evidence type="ECO:0000256" key="10">
    <source>
        <dbReference type="ARBA" id="ARBA00023002"/>
    </source>
</evidence>
<dbReference type="PANTHER" id="PTHR24302">
    <property type="entry name" value="CYTOCHROME P450 FAMILY 3"/>
    <property type="match status" value="1"/>
</dbReference>
<dbReference type="PANTHER" id="PTHR24302:SF15">
    <property type="entry name" value="FATTY-ACID PEROXYGENASE"/>
    <property type="match status" value="1"/>
</dbReference>
<protein>
    <recommendedName>
        <fullName evidence="5">unspecific monooxygenase</fullName>
        <ecNumber evidence="5">1.14.14.1</ecNumber>
    </recommendedName>
</protein>
<dbReference type="InterPro" id="IPR050705">
    <property type="entry name" value="Cytochrome_P450_3A"/>
</dbReference>
<dbReference type="OrthoDB" id="1470350at2759"/>
<evidence type="ECO:0000256" key="12">
    <source>
        <dbReference type="ARBA" id="ARBA00023033"/>
    </source>
</evidence>
<keyword evidence="10 17" id="KW-0560">Oxidoreductase</keyword>
<comment type="function">
    <text evidence="14">Cytochromes P450 are a group of heme-thiolate monooxygenases. They oxidize a variety of structurally unrelated compounds, including steroids, fatty acids, and xenobiotics.</text>
</comment>
<dbReference type="InterPro" id="IPR036396">
    <property type="entry name" value="Cyt_P450_sf"/>
</dbReference>
<keyword evidence="8" id="KW-0256">Endoplasmic reticulum</keyword>
<organism evidence="19 20">
    <name type="scientific">Chanos chanos</name>
    <name type="common">Milkfish</name>
    <name type="synonym">Mugil chanos</name>
    <dbReference type="NCBI Taxonomy" id="29144"/>
    <lineage>
        <taxon>Eukaryota</taxon>
        <taxon>Metazoa</taxon>
        <taxon>Chordata</taxon>
        <taxon>Craniata</taxon>
        <taxon>Vertebrata</taxon>
        <taxon>Euteleostomi</taxon>
        <taxon>Actinopterygii</taxon>
        <taxon>Neopterygii</taxon>
        <taxon>Teleostei</taxon>
        <taxon>Ostariophysi</taxon>
        <taxon>Gonorynchiformes</taxon>
        <taxon>Chanidae</taxon>
        <taxon>Chanos</taxon>
    </lineage>
</organism>
<dbReference type="RefSeq" id="XP_030646829.1">
    <property type="nucleotide sequence ID" value="XM_030790969.1"/>
</dbReference>
<dbReference type="GO" id="GO:0020037">
    <property type="term" value="F:heme binding"/>
    <property type="evidence" value="ECO:0007669"/>
    <property type="project" value="InterPro"/>
</dbReference>
<dbReference type="InterPro" id="IPR001128">
    <property type="entry name" value="Cyt_P450"/>
</dbReference>
<reference evidence="20" key="1">
    <citation type="submission" date="2025-08" db="UniProtKB">
        <authorList>
            <consortium name="RefSeq"/>
        </authorList>
    </citation>
    <scope>IDENTIFICATION</scope>
</reference>
<dbReference type="GO" id="GO:0005506">
    <property type="term" value="F:iron ion binding"/>
    <property type="evidence" value="ECO:0007669"/>
    <property type="project" value="InterPro"/>
</dbReference>
<keyword evidence="11 16" id="KW-0408">Iron</keyword>
<evidence type="ECO:0000256" key="13">
    <source>
        <dbReference type="ARBA" id="ARBA00023136"/>
    </source>
</evidence>
<keyword evidence="9" id="KW-0492">Microsome</keyword>
<evidence type="ECO:0000256" key="6">
    <source>
        <dbReference type="ARBA" id="ARBA00022617"/>
    </source>
</evidence>
<feature type="transmembrane region" description="Helical" evidence="18">
    <location>
        <begin position="215"/>
        <end position="233"/>
    </location>
</feature>
<dbReference type="PRINTS" id="PR00463">
    <property type="entry name" value="EP450I"/>
</dbReference>
<dbReference type="SUPFAM" id="SSF48264">
    <property type="entry name" value="Cytochrome P450"/>
    <property type="match status" value="1"/>
</dbReference>
<proteinExistence type="inferred from homology"/>
<evidence type="ECO:0000313" key="20">
    <source>
        <dbReference type="RefSeq" id="XP_030646829.1"/>
    </source>
</evidence>
<dbReference type="GO" id="GO:0005789">
    <property type="term" value="C:endoplasmic reticulum membrane"/>
    <property type="evidence" value="ECO:0007669"/>
    <property type="project" value="UniProtKB-SubCell"/>
</dbReference>
<evidence type="ECO:0000256" key="5">
    <source>
        <dbReference type="ARBA" id="ARBA00012109"/>
    </source>
</evidence>
<keyword evidence="18" id="KW-1133">Transmembrane helix</keyword>
<keyword evidence="18" id="KW-0812">Transmembrane</keyword>
<evidence type="ECO:0000256" key="17">
    <source>
        <dbReference type="RuleBase" id="RU000461"/>
    </source>
</evidence>
<evidence type="ECO:0000256" key="4">
    <source>
        <dbReference type="ARBA" id="ARBA00010617"/>
    </source>
</evidence>
<dbReference type="FunFam" id="1.10.630.10:FF:000003">
    <property type="entry name" value="cytochrome P450 3A12-like isoform X2"/>
    <property type="match status" value="1"/>
</dbReference>
<evidence type="ECO:0000313" key="19">
    <source>
        <dbReference type="Proteomes" id="UP000504632"/>
    </source>
</evidence>
<comment type="cofactor">
    <cofactor evidence="1 16">
        <name>heme</name>
        <dbReference type="ChEBI" id="CHEBI:30413"/>
    </cofactor>
</comment>
<dbReference type="GeneID" id="115827015"/>
<dbReference type="Pfam" id="PF00067">
    <property type="entry name" value="p450"/>
    <property type="match status" value="1"/>
</dbReference>
<dbReference type="EC" id="1.14.14.1" evidence="5"/>
<evidence type="ECO:0000256" key="1">
    <source>
        <dbReference type="ARBA" id="ARBA00001971"/>
    </source>
</evidence>
<evidence type="ECO:0000256" key="9">
    <source>
        <dbReference type="ARBA" id="ARBA00022848"/>
    </source>
</evidence>
<dbReference type="GO" id="GO:0008395">
    <property type="term" value="F:steroid hydroxylase activity"/>
    <property type="evidence" value="ECO:0007669"/>
    <property type="project" value="TreeGrafter"/>
</dbReference>
<feature type="binding site" description="axial binding residue" evidence="16">
    <location>
        <position position="456"/>
    </location>
    <ligand>
        <name>heme</name>
        <dbReference type="ChEBI" id="CHEBI:30413"/>
    </ligand>
    <ligandPart>
        <name>Fe</name>
        <dbReference type="ChEBI" id="CHEBI:18248"/>
    </ligandPart>
</feature>
<evidence type="ECO:0000256" key="14">
    <source>
        <dbReference type="ARBA" id="ARBA00043906"/>
    </source>
</evidence>
<sequence length="517" mass="59140">MFSLPFFSPETWALILLALSLLMLYGNAPYGIFKKLGIPGPKPYPFLGTFLEYRKGMHNFDEECFKKYGRIWGTYDGRQPILAIMDPAMIKTILVKECYSVFTNRRDFGLNGPLSDAVSVVVDDDWRRIRGALSPSFTSGRLKEMFKIMTQHSTNLITSLRKKMEKDETVDIKEFFGPYSMDVVTSTAFSVDIDSMNQPNDPFVTNIKKMLKFSFFNPLLVIITLFPFMSPLFDKLELSFFPKSVLDFFYNFLKKVKEDRSKNAHNVSDDSISYNRVDFMQLMVDSQIQENGEVSAEGQSVKGLTDHEVLSQAMIFIFAGYETSSSTLSYVAYHLAIHPDTMRKLQKEIDETFPDKSPVTYEKLMQMEYLDMVINETMRLYPLGGRIERICKKTVEINGVTIPKGMAVAVPLYPLHRDPELWPEPETFNPERFSKENHENIDPYTFLPFGAGPRNCIGMRFAMLAMKLALVETLQNFTLVPCEETEIPLELDISGFMTPKNPIKLKLAPRIPAGSEE</sequence>
<gene>
    <name evidence="20" type="primary">LOC115827015</name>
</gene>
<accession>A0A6J2WPY9</accession>
<evidence type="ECO:0000256" key="3">
    <source>
        <dbReference type="ARBA" id="ARBA00004406"/>
    </source>
</evidence>
<evidence type="ECO:0000256" key="11">
    <source>
        <dbReference type="ARBA" id="ARBA00023004"/>
    </source>
</evidence>
<comment type="similarity">
    <text evidence="4 17">Belongs to the cytochrome P450 family.</text>
</comment>
<dbReference type="GO" id="GO:0016712">
    <property type="term" value="F:oxidoreductase activity, acting on paired donors, with incorporation or reduction of molecular oxygen, reduced flavin or flavoprotein as one donor, and incorporation of one atom of oxygen"/>
    <property type="evidence" value="ECO:0007669"/>
    <property type="project" value="UniProtKB-EC"/>
</dbReference>
<evidence type="ECO:0000256" key="16">
    <source>
        <dbReference type="PIRSR" id="PIRSR602401-1"/>
    </source>
</evidence>
<dbReference type="InParanoid" id="A0A6J2WPY9"/>
<evidence type="ECO:0000256" key="7">
    <source>
        <dbReference type="ARBA" id="ARBA00022723"/>
    </source>
</evidence>
<dbReference type="AlphaFoldDB" id="A0A6J2WPY9"/>
<comment type="subcellular location">
    <subcellularLocation>
        <location evidence="3">Endoplasmic reticulum membrane</location>
        <topology evidence="3">Peripheral membrane protein</topology>
    </subcellularLocation>
    <subcellularLocation>
        <location evidence="2">Microsome membrane</location>
        <topology evidence="2">Peripheral membrane protein</topology>
    </subcellularLocation>
</comment>
<comment type="catalytic activity">
    <reaction evidence="15">
        <text>an organic molecule + reduced [NADPH--hemoprotein reductase] + O2 = an alcohol + oxidized [NADPH--hemoprotein reductase] + H2O + H(+)</text>
        <dbReference type="Rhea" id="RHEA:17149"/>
        <dbReference type="Rhea" id="RHEA-COMP:11964"/>
        <dbReference type="Rhea" id="RHEA-COMP:11965"/>
        <dbReference type="ChEBI" id="CHEBI:15377"/>
        <dbReference type="ChEBI" id="CHEBI:15378"/>
        <dbReference type="ChEBI" id="CHEBI:15379"/>
        <dbReference type="ChEBI" id="CHEBI:30879"/>
        <dbReference type="ChEBI" id="CHEBI:57618"/>
        <dbReference type="ChEBI" id="CHEBI:58210"/>
        <dbReference type="ChEBI" id="CHEBI:142491"/>
        <dbReference type="EC" id="1.14.14.1"/>
    </reaction>
</comment>
<evidence type="ECO:0000256" key="8">
    <source>
        <dbReference type="ARBA" id="ARBA00022824"/>
    </source>
</evidence>
<dbReference type="PRINTS" id="PR00385">
    <property type="entry name" value="P450"/>
</dbReference>
<name>A0A6J2WPY9_CHACN</name>
<evidence type="ECO:0000256" key="2">
    <source>
        <dbReference type="ARBA" id="ARBA00004174"/>
    </source>
</evidence>
<dbReference type="InterPro" id="IPR017972">
    <property type="entry name" value="Cyt_P450_CS"/>
</dbReference>
<keyword evidence="6 16" id="KW-0349">Heme</keyword>
<dbReference type="PROSITE" id="PS00086">
    <property type="entry name" value="CYTOCHROME_P450"/>
    <property type="match status" value="1"/>
</dbReference>
<keyword evidence="13 18" id="KW-0472">Membrane</keyword>